<evidence type="ECO:0000313" key="3">
    <source>
        <dbReference type="Proteomes" id="UP000826656"/>
    </source>
</evidence>
<dbReference type="EMBL" id="JAIVGD010000023">
    <property type="protein sequence ID" value="KAH0744456.1"/>
    <property type="molecule type" value="Genomic_DNA"/>
</dbReference>
<organism evidence="2 3">
    <name type="scientific">Solanum tuberosum</name>
    <name type="common">Potato</name>
    <dbReference type="NCBI Taxonomy" id="4113"/>
    <lineage>
        <taxon>Eukaryota</taxon>
        <taxon>Viridiplantae</taxon>
        <taxon>Streptophyta</taxon>
        <taxon>Embryophyta</taxon>
        <taxon>Tracheophyta</taxon>
        <taxon>Spermatophyta</taxon>
        <taxon>Magnoliopsida</taxon>
        <taxon>eudicotyledons</taxon>
        <taxon>Gunneridae</taxon>
        <taxon>Pentapetalae</taxon>
        <taxon>asterids</taxon>
        <taxon>lamiids</taxon>
        <taxon>Solanales</taxon>
        <taxon>Solanaceae</taxon>
        <taxon>Solanoideae</taxon>
        <taxon>Solaneae</taxon>
        <taxon>Solanum</taxon>
    </lineage>
</organism>
<dbReference type="Proteomes" id="UP000826656">
    <property type="component" value="Unassembled WGS sequence"/>
</dbReference>
<dbReference type="PANTHER" id="PTHR31833:SF2">
    <property type="entry name" value="UPF0690 PROTEIN C1ORF52"/>
    <property type="match status" value="1"/>
</dbReference>
<feature type="compositionally biased region" description="Acidic residues" evidence="1">
    <location>
        <begin position="61"/>
        <end position="83"/>
    </location>
</feature>
<keyword evidence="3" id="KW-1185">Reference proteome</keyword>
<comment type="caution">
    <text evidence="2">The sequence shown here is derived from an EMBL/GenBank/DDBJ whole genome shotgun (WGS) entry which is preliminary data.</text>
</comment>
<evidence type="ECO:0000313" key="2">
    <source>
        <dbReference type="EMBL" id="KAH0744456.1"/>
    </source>
</evidence>
<name>A0ABQ7UC55_SOLTU</name>
<protein>
    <submittedName>
        <fullName evidence="2">Uncharacterized protein</fullName>
    </submittedName>
</protein>
<dbReference type="PANTHER" id="PTHR31833">
    <property type="entry name" value="UPF0690 PROTEIN C1ORF52"/>
    <property type="match status" value="1"/>
</dbReference>
<feature type="region of interest" description="Disordered" evidence="1">
    <location>
        <begin position="58"/>
        <end position="166"/>
    </location>
</feature>
<proteinExistence type="predicted"/>
<reference evidence="2 3" key="1">
    <citation type="journal article" date="2021" name="bioRxiv">
        <title>Chromosome-scale and haplotype-resolved genome assembly of a tetraploid potato cultivar.</title>
        <authorList>
            <person name="Sun H."/>
            <person name="Jiao W.-B."/>
            <person name="Krause K."/>
            <person name="Campoy J.A."/>
            <person name="Goel M."/>
            <person name="Folz-Donahue K."/>
            <person name="Kukat C."/>
            <person name="Huettel B."/>
            <person name="Schneeberger K."/>
        </authorList>
    </citation>
    <scope>NUCLEOTIDE SEQUENCE [LARGE SCALE GENOMIC DNA]</scope>
    <source>
        <strain evidence="2">SolTubOtavaFocal</strain>
        <tissue evidence="2">Leaves</tissue>
    </source>
</reference>
<accession>A0ABQ7UC55</accession>
<feature type="compositionally biased region" description="Basic and acidic residues" evidence="1">
    <location>
        <begin position="180"/>
        <end position="189"/>
    </location>
</feature>
<sequence>MKAIVVLGNSFVKMKGMKMKKKHKSPNQFNSIRFLCASLSRVRPCECYKFVERMKRAMPWSDDEEDDSSSDDESSALDTDNEDNSGSTNIKPKLNNASSSKHKAESAKRKSKGVDFDALSRHGYRGGLSVLKVPPPKEPDQEQNWSWSSGKETREKEKDETYEERQKTRAALAEAEELVHAQTQKERKNFSFSQKEKRKRDLGQASRGKSYVEEEKRLLRDNGVYSGFDS</sequence>
<feature type="compositionally biased region" description="Basic and acidic residues" evidence="1">
    <location>
        <begin position="151"/>
        <end position="166"/>
    </location>
</feature>
<evidence type="ECO:0000256" key="1">
    <source>
        <dbReference type="SAM" id="MobiDB-lite"/>
    </source>
</evidence>
<gene>
    <name evidence="2" type="ORF">KY290_032449</name>
</gene>
<feature type="compositionally biased region" description="Basic and acidic residues" evidence="1">
    <location>
        <begin position="102"/>
        <end position="120"/>
    </location>
</feature>
<feature type="region of interest" description="Disordered" evidence="1">
    <location>
        <begin position="180"/>
        <end position="216"/>
    </location>
</feature>